<dbReference type="PANTHER" id="PTHR30055">
    <property type="entry name" value="HTH-TYPE TRANSCRIPTIONAL REGULATOR RUTR"/>
    <property type="match status" value="1"/>
</dbReference>
<evidence type="ECO:0000313" key="5">
    <source>
        <dbReference type="Proteomes" id="UP001202831"/>
    </source>
</evidence>
<feature type="domain" description="HTH tetR-type" evidence="3">
    <location>
        <begin position="5"/>
        <end position="65"/>
    </location>
</feature>
<evidence type="ECO:0000259" key="3">
    <source>
        <dbReference type="PROSITE" id="PS50977"/>
    </source>
</evidence>
<dbReference type="Pfam" id="PF14246">
    <property type="entry name" value="TetR_C_7"/>
    <property type="match status" value="1"/>
</dbReference>
<sequence length="201" mass="22573">MKLSEIKHLDILDAAEKEFLELGFDGTSMDAISARASVSKRTLYRHFESKEALFSAVLSRLHQRNHTQGFKGYDKNQPLYDQLLALLNDELKLHSDTYSLPVLRMIVVELLRQPEMARQLLTEIYAGDNSFLLWLQQAGQAGALNNHDYPQMARVLKGMFSGLVIWPGLLTGDALSSGEETNQLLQEIANVFCRAYGATQG</sequence>
<evidence type="ECO:0000256" key="2">
    <source>
        <dbReference type="PROSITE-ProRule" id="PRU00335"/>
    </source>
</evidence>
<dbReference type="PANTHER" id="PTHR30055:SF224">
    <property type="entry name" value="TRANSCRIPTIONAL REGULATOR TETR FAMILY"/>
    <property type="match status" value="1"/>
</dbReference>
<feature type="DNA-binding region" description="H-T-H motif" evidence="2">
    <location>
        <begin position="28"/>
        <end position="47"/>
    </location>
</feature>
<gene>
    <name evidence="4" type="ORF">L2725_04215</name>
</gene>
<dbReference type="SUPFAM" id="SSF46689">
    <property type="entry name" value="Homeodomain-like"/>
    <property type="match status" value="1"/>
</dbReference>
<dbReference type="InterPro" id="IPR023772">
    <property type="entry name" value="DNA-bd_HTH_TetR-type_CS"/>
</dbReference>
<dbReference type="InterPro" id="IPR050109">
    <property type="entry name" value="HTH-type_TetR-like_transc_reg"/>
</dbReference>
<dbReference type="SUPFAM" id="SSF48498">
    <property type="entry name" value="Tetracyclin repressor-like, C-terminal domain"/>
    <property type="match status" value="1"/>
</dbReference>
<dbReference type="PROSITE" id="PS01081">
    <property type="entry name" value="HTH_TETR_1"/>
    <property type="match status" value="1"/>
</dbReference>
<dbReference type="InterPro" id="IPR001647">
    <property type="entry name" value="HTH_TetR"/>
</dbReference>
<evidence type="ECO:0000256" key="1">
    <source>
        <dbReference type="ARBA" id="ARBA00023125"/>
    </source>
</evidence>
<evidence type="ECO:0000313" key="4">
    <source>
        <dbReference type="EMBL" id="MCL2912989.1"/>
    </source>
</evidence>
<name>A0ABT0N3G8_9GAMM</name>
<protein>
    <submittedName>
        <fullName evidence="4">TetR/AcrR family transcriptional regulator</fullName>
    </submittedName>
</protein>
<organism evidence="4 5">
    <name type="scientific">Shewanella corallii</name>
    <dbReference type="NCBI Taxonomy" id="560080"/>
    <lineage>
        <taxon>Bacteria</taxon>
        <taxon>Pseudomonadati</taxon>
        <taxon>Pseudomonadota</taxon>
        <taxon>Gammaproteobacteria</taxon>
        <taxon>Alteromonadales</taxon>
        <taxon>Shewanellaceae</taxon>
        <taxon>Shewanella</taxon>
    </lineage>
</organism>
<dbReference type="InterPro" id="IPR039536">
    <property type="entry name" value="TetR_C_Proteobacteria"/>
</dbReference>
<dbReference type="EMBL" id="JAKIKT010000001">
    <property type="protein sequence ID" value="MCL2912989.1"/>
    <property type="molecule type" value="Genomic_DNA"/>
</dbReference>
<dbReference type="Proteomes" id="UP001202831">
    <property type="component" value="Unassembled WGS sequence"/>
</dbReference>
<keyword evidence="1 2" id="KW-0238">DNA-binding</keyword>
<dbReference type="PRINTS" id="PR00455">
    <property type="entry name" value="HTHTETR"/>
</dbReference>
<reference evidence="4 5" key="1">
    <citation type="submission" date="2022-01" db="EMBL/GenBank/DDBJ databases">
        <title>Whole genome-based taxonomy of the Shewanellaceae.</title>
        <authorList>
            <person name="Martin-Rodriguez A.J."/>
        </authorList>
    </citation>
    <scope>NUCLEOTIDE SEQUENCE [LARGE SCALE GENOMIC DNA]</scope>
    <source>
        <strain evidence="4 5">DSM 21332</strain>
    </source>
</reference>
<proteinExistence type="predicted"/>
<dbReference type="Gene3D" id="1.10.10.60">
    <property type="entry name" value="Homeodomain-like"/>
    <property type="match status" value="1"/>
</dbReference>
<dbReference type="PROSITE" id="PS50977">
    <property type="entry name" value="HTH_TETR_2"/>
    <property type="match status" value="1"/>
</dbReference>
<dbReference type="Gene3D" id="1.10.357.10">
    <property type="entry name" value="Tetracycline Repressor, domain 2"/>
    <property type="match status" value="1"/>
</dbReference>
<keyword evidence="5" id="KW-1185">Reference proteome</keyword>
<comment type="caution">
    <text evidence="4">The sequence shown here is derived from an EMBL/GenBank/DDBJ whole genome shotgun (WGS) entry which is preliminary data.</text>
</comment>
<dbReference type="Pfam" id="PF00440">
    <property type="entry name" value="TetR_N"/>
    <property type="match status" value="1"/>
</dbReference>
<dbReference type="InterPro" id="IPR036271">
    <property type="entry name" value="Tet_transcr_reg_TetR-rel_C_sf"/>
</dbReference>
<dbReference type="InterPro" id="IPR009057">
    <property type="entry name" value="Homeodomain-like_sf"/>
</dbReference>
<accession>A0ABT0N3G8</accession>
<dbReference type="RefSeq" id="WP_249247778.1">
    <property type="nucleotide sequence ID" value="NZ_JAKIKT010000001.1"/>
</dbReference>